<organism evidence="8 9">
    <name type="scientific">Acinetobacter baumannii (strain 1295743)</name>
    <dbReference type="NCBI Taxonomy" id="1310613"/>
    <lineage>
        <taxon>Bacteria</taxon>
        <taxon>Pseudomonadati</taxon>
        <taxon>Pseudomonadota</taxon>
        <taxon>Gammaproteobacteria</taxon>
        <taxon>Moraxellales</taxon>
        <taxon>Moraxellaceae</taxon>
        <taxon>Acinetobacter</taxon>
        <taxon>Acinetobacter calcoaceticus/baumannii complex</taxon>
    </lineage>
</organism>
<comment type="subcellular location">
    <subcellularLocation>
        <location evidence="1">Cell membrane</location>
        <topology evidence="1">Multi-pass membrane protein</topology>
    </subcellularLocation>
</comment>
<evidence type="ECO:0000259" key="7">
    <source>
        <dbReference type="Pfam" id="PF00892"/>
    </source>
</evidence>
<keyword evidence="5 6" id="KW-0472">Membrane</keyword>
<dbReference type="Proteomes" id="UP000020595">
    <property type="component" value="Unassembled WGS sequence"/>
</dbReference>
<feature type="transmembrane region" description="Helical" evidence="6">
    <location>
        <begin position="228"/>
        <end position="246"/>
    </location>
</feature>
<keyword evidence="4 6" id="KW-1133">Transmembrane helix</keyword>
<keyword evidence="3 6" id="KW-0812">Transmembrane</keyword>
<evidence type="ECO:0000313" key="8">
    <source>
        <dbReference type="EMBL" id="EXB06663.1"/>
    </source>
</evidence>
<feature type="transmembrane region" description="Helical" evidence="6">
    <location>
        <begin position="165"/>
        <end position="185"/>
    </location>
</feature>
<evidence type="ECO:0000256" key="1">
    <source>
        <dbReference type="ARBA" id="ARBA00004651"/>
    </source>
</evidence>
<feature type="transmembrane region" description="Helical" evidence="6">
    <location>
        <begin position="283"/>
        <end position="300"/>
    </location>
</feature>
<dbReference type="RefSeq" id="WP_000027447.1">
    <property type="nucleotide sequence ID" value="NZ_JEWH01000009.1"/>
</dbReference>
<feature type="transmembrane region" description="Helical" evidence="6">
    <location>
        <begin position="12"/>
        <end position="37"/>
    </location>
</feature>
<evidence type="ECO:0000256" key="2">
    <source>
        <dbReference type="ARBA" id="ARBA00022475"/>
    </source>
</evidence>
<evidence type="ECO:0000256" key="6">
    <source>
        <dbReference type="SAM" id="Phobius"/>
    </source>
</evidence>
<feature type="transmembrane region" description="Helical" evidence="6">
    <location>
        <begin position="131"/>
        <end position="153"/>
    </location>
</feature>
<proteinExistence type="predicted"/>
<dbReference type="EMBL" id="JEWH01000009">
    <property type="protein sequence ID" value="EXB06663.1"/>
    <property type="molecule type" value="Genomic_DNA"/>
</dbReference>
<gene>
    <name evidence="8" type="ORF">J512_1074</name>
</gene>
<keyword evidence="2" id="KW-1003">Cell membrane</keyword>
<evidence type="ECO:0000313" key="9">
    <source>
        <dbReference type="Proteomes" id="UP000020595"/>
    </source>
</evidence>
<feature type="transmembrane region" description="Helical" evidence="6">
    <location>
        <begin position="43"/>
        <end position="65"/>
    </location>
</feature>
<feature type="domain" description="EamA" evidence="7">
    <location>
        <begin position="166"/>
        <end position="299"/>
    </location>
</feature>
<comment type="caution">
    <text evidence="8">The sequence shown here is derived from an EMBL/GenBank/DDBJ whole genome shotgun (WGS) entry which is preliminary data.</text>
</comment>
<feature type="transmembrane region" description="Helical" evidence="6">
    <location>
        <begin position="197"/>
        <end position="216"/>
    </location>
</feature>
<feature type="transmembrane region" description="Helical" evidence="6">
    <location>
        <begin position="100"/>
        <end position="124"/>
    </location>
</feature>
<feature type="transmembrane region" description="Helical" evidence="6">
    <location>
        <begin position="258"/>
        <end position="277"/>
    </location>
</feature>
<dbReference type="InterPro" id="IPR000620">
    <property type="entry name" value="EamA_dom"/>
</dbReference>
<evidence type="ECO:0000256" key="4">
    <source>
        <dbReference type="ARBA" id="ARBA00022989"/>
    </source>
</evidence>
<evidence type="ECO:0000256" key="5">
    <source>
        <dbReference type="ARBA" id="ARBA00023136"/>
    </source>
</evidence>
<accession>A0A009IS43</accession>
<feature type="domain" description="EamA" evidence="7">
    <location>
        <begin position="16"/>
        <end position="148"/>
    </location>
</feature>
<evidence type="ECO:0000256" key="3">
    <source>
        <dbReference type="ARBA" id="ARBA00022692"/>
    </source>
</evidence>
<dbReference type="AlphaFoldDB" id="A0A009IS43"/>
<dbReference type="PANTHER" id="PTHR32322:SF18">
    <property type="entry name" value="S-ADENOSYLMETHIONINE_S-ADENOSYLHOMOCYSTEINE TRANSPORTER"/>
    <property type="match status" value="1"/>
</dbReference>
<sequence length="302" mass="32972">MSIQTTQASSLNYYVGFLSVLFAAFLWGTAGTAASFARELNPIIIGLISIGVGGLIHTLMSLNAIKKDYKKLLQYKSKVLTGVVVSIACPVAFYSSVATVGVSIGTVVSIGFAPLFTVMLEWLFDKRPLSLSWFISFLLGFTGVVLLSFSGNLHHENQVIHADRLIGVLYGLISGLSYATYSWTIKSLINKEINSRAAMGTIFGICSLIVIPILFFTATNLFRFHENIFVGIYIAFVPMFLGYLFFSFGLRRIPASQAMTLALFELPVATLLAVILVGESLTLSNYLGLLSIFLCIIVLTKK</sequence>
<reference evidence="8 9" key="1">
    <citation type="submission" date="2014-02" db="EMBL/GenBank/DDBJ databases">
        <title>Comparative genomics and transcriptomics to identify genetic mechanisms underlying the emergence of carbapenem resistant Acinetobacter baumannii (CRAb).</title>
        <authorList>
            <person name="Harris A.D."/>
            <person name="Johnson K.J."/>
            <person name="George J."/>
            <person name="Shefchek K."/>
            <person name="Daugherty S.C."/>
            <person name="Parankush S."/>
            <person name="Sadzewicz L."/>
            <person name="Tallon L."/>
            <person name="Sengamalay N."/>
            <person name="Hazen T.H."/>
            <person name="Rasko D.A."/>
        </authorList>
    </citation>
    <scope>NUCLEOTIDE SEQUENCE [LARGE SCALE GENOMIC DNA]</scope>
    <source>
        <strain evidence="8 9">1295743</strain>
    </source>
</reference>
<dbReference type="InterPro" id="IPR050638">
    <property type="entry name" value="AA-Vitamin_Transporters"/>
</dbReference>
<dbReference type="SUPFAM" id="SSF103481">
    <property type="entry name" value="Multidrug resistance efflux transporter EmrE"/>
    <property type="match status" value="2"/>
</dbReference>
<dbReference type="PANTHER" id="PTHR32322">
    <property type="entry name" value="INNER MEMBRANE TRANSPORTER"/>
    <property type="match status" value="1"/>
</dbReference>
<dbReference type="PATRIC" id="fig|1310613.3.peg.1027"/>
<dbReference type="GO" id="GO:0005886">
    <property type="term" value="C:plasma membrane"/>
    <property type="evidence" value="ECO:0007669"/>
    <property type="project" value="UniProtKB-SubCell"/>
</dbReference>
<dbReference type="Pfam" id="PF00892">
    <property type="entry name" value="EamA"/>
    <property type="match status" value="2"/>
</dbReference>
<dbReference type="InterPro" id="IPR037185">
    <property type="entry name" value="EmrE-like"/>
</dbReference>
<protein>
    <submittedName>
        <fullName evidence="8">EamA-like transporter family protein</fullName>
    </submittedName>
</protein>
<feature type="transmembrane region" description="Helical" evidence="6">
    <location>
        <begin position="77"/>
        <end position="94"/>
    </location>
</feature>
<name>A0A009IS43_ACIB9</name>